<dbReference type="InterPro" id="IPR036060">
    <property type="entry name" value="Znf_C2H2C_sf"/>
</dbReference>
<keyword evidence="4" id="KW-0677">Repeat</keyword>
<evidence type="ECO:0000256" key="8">
    <source>
        <dbReference type="ARBA" id="ARBA00023163"/>
    </source>
</evidence>
<keyword evidence="6" id="KW-0862">Zinc</keyword>
<dbReference type="GO" id="GO:0007399">
    <property type="term" value="P:nervous system development"/>
    <property type="evidence" value="ECO:0007669"/>
    <property type="project" value="UniProtKB-KW"/>
</dbReference>
<dbReference type="Gene3D" id="4.10.320.30">
    <property type="match status" value="2"/>
</dbReference>
<feature type="compositionally biased region" description="Basic and acidic residues" evidence="10">
    <location>
        <begin position="203"/>
        <end position="220"/>
    </location>
</feature>
<evidence type="ECO:0000256" key="5">
    <source>
        <dbReference type="ARBA" id="ARBA00022771"/>
    </source>
</evidence>
<comment type="subcellular location">
    <subcellularLocation>
        <location evidence="1">Nucleus</location>
    </subcellularLocation>
</comment>
<dbReference type="GO" id="GO:0000978">
    <property type="term" value="F:RNA polymerase II cis-regulatory region sequence-specific DNA binding"/>
    <property type="evidence" value="ECO:0007669"/>
    <property type="project" value="TreeGrafter"/>
</dbReference>
<feature type="compositionally biased region" description="Polar residues" evidence="10">
    <location>
        <begin position="32"/>
        <end position="47"/>
    </location>
</feature>
<keyword evidence="7" id="KW-0805">Transcription regulation</keyword>
<feature type="region of interest" description="Disordered" evidence="10">
    <location>
        <begin position="19"/>
        <end position="61"/>
    </location>
</feature>
<keyword evidence="3" id="KW-0479">Metal-binding</keyword>
<evidence type="ECO:0000313" key="11">
    <source>
        <dbReference type="EMBL" id="EGT42792.1"/>
    </source>
</evidence>
<name>G0P1R6_CAEBE</name>
<keyword evidence="8" id="KW-0804">Transcription</keyword>
<evidence type="ECO:0000256" key="9">
    <source>
        <dbReference type="ARBA" id="ARBA00023242"/>
    </source>
</evidence>
<gene>
    <name evidence="11" type="ORF">CAEBREN_09920</name>
</gene>
<dbReference type="Proteomes" id="UP000008068">
    <property type="component" value="Unassembled WGS sequence"/>
</dbReference>
<keyword evidence="9" id="KW-0539">Nucleus</keyword>
<dbReference type="InParanoid" id="G0P1R6"/>
<evidence type="ECO:0000256" key="3">
    <source>
        <dbReference type="ARBA" id="ARBA00022723"/>
    </source>
</evidence>
<evidence type="ECO:0000313" key="12">
    <source>
        <dbReference type="Proteomes" id="UP000008068"/>
    </source>
</evidence>
<dbReference type="GO" id="GO:0000981">
    <property type="term" value="F:DNA-binding transcription factor activity, RNA polymerase II-specific"/>
    <property type="evidence" value="ECO:0007669"/>
    <property type="project" value="TreeGrafter"/>
</dbReference>
<evidence type="ECO:0000256" key="6">
    <source>
        <dbReference type="ARBA" id="ARBA00022833"/>
    </source>
</evidence>
<feature type="compositionally biased region" description="Polar residues" evidence="10">
    <location>
        <begin position="338"/>
        <end position="350"/>
    </location>
</feature>
<evidence type="ECO:0000256" key="1">
    <source>
        <dbReference type="ARBA" id="ARBA00004123"/>
    </source>
</evidence>
<proteinExistence type="inferred from homology"/>
<reference evidence="12" key="1">
    <citation type="submission" date="2011-07" db="EMBL/GenBank/DDBJ databases">
        <authorList>
            <consortium name="Caenorhabditis brenneri Sequencing and Analysis Consortium"/>
            <person name="Wilson R.K."/>
        </authorList>
    </citation>
    <scope>NUCLEOTIDE SEQUENCE [LARGE SCALE GENOMIC DNA]</scope>
    <source>
        <strain evidence="12">PB2801</strain>
    </source>
</reference>
<sequence length="672" mass="72395">METVFDPSMMNLVSMLMESSNSLPTPPDTHTDGGSISPDSTASNCSENGGPPSKRRRKPETCRALSKETSLALLLHRKSICRQMFVISLDCVCVCRRRRKTSIGGFLAKEWRLEEKVFELFEKVVGWVDEGFQRGSYHGEKFTFSLFSDFQTKNQYQKIKNHLSFFPHFLSPSHNKDIVRVSEELEVQCSSSIPSSSSSSEESSVHSDTETPNKENKEEGEQMTCDTTTTCITTQKTTEQTVASADVVTSSTSTILPNGLDGVPSFLYSQFMTPSFQKQLEIFTSGHNLVGAAHSDTSPSDVDSLTSCDGVVAAASTLSKSMMTMTPSEVSVLPKSPISASSPPHSGSETGESRVMSPITQSNDELSISTTPNMTFTPNGSIPSPGTGYSWSIRREGKLACPTPGCDGSGHQTGLYTHHRSLSGCPRRPDKTVIQMLALRQDTVLRCTTAGCSGKGHVNGNRTSHRSLSGCPIAHQEKLARRSLKATPQRTKSPLKGIGMSDECPLDLTLTGLPAGLSTQQLLAAAQAGLIPSGNMMDLLQQLAQSSQPLAKLDEESKKENEMDVDIETNTDDEIPVLVKEEAKCESPLSTVVAPIPSTPTRLAATAPEEKCSPATILQMPGLSDALLKMTTPAAAPAPVPFAQFPPQAALFGNQGIFAQFMLAQLQAQQGF</sequence>
<dbReference type="AlphaFoldDB" id="G0P1R6"/>
<dbReference type="STRING" id="135651.G0P1R6"/>
<dbReference type="PANTHER" id="PTHR10816:SF15">
    <property type="entry name" value="MYELIN TRANSCRIPTION FACTOR 1-LIKE PROTEIN"/>
    <property type="match status" value="1"/>
</dbReference>
<evidence type="ECO:0000256" key="7">
    <source>
        <dbReference type="ARBA" id="ARBA00023015"/>
    </source>
</evidence>
<dbReference type="PROSITE" id="PS51802">
    <property type="entry name" value="ZF_CCHHC"/>
    <property type="match status" value="2"/>
</dbReference>
<dbReference type="OrthoDB" id="10069059at2759"/>
<feature type="compositionally biased region" description="Low complexity" evidence="10">
    <location>
        <begin position="191"/>
        <end position="202"/>
    </location>
</feature>
<feature type="region of interest" description="Disordered" evidence="10">
    <location>
        <begin position="333"/>
        <end position="355"/>
    </location>
</feature>
<evidence type="ECO:0000256" key="2">
    <source>
        <dbReference type="ARBA" id="ARBA00010194"/>
    </source>
</evidence>
<organism evidence="12">
    <name type="scientific">Caenorhabditis brenneri</name>
    <name type="common">Nematode worm</name>
    <dbReference type="NCBI Taxonomy" id="135651"/>
    <lineage>
        <taxon>Eukaryota</taxon>
        <taxon>Metazoa</taxon>
        <taxon>Ecdysozoa</taxon>
        <taxon>Nematoda</taxon>
        <taxon>Chromadorea</taxon>
        <taxon>Rhabditida</taxon>
        <taxon>Rhabditina</taxon>
        <taxon>Rhabditomorpha</taxon>
        <taxon>Rhabditoidea</taxon>
        <taxon>Rhabditidae</taxon>
        <taxon>Peloderinae</taxon>
        <taxon>Caenorhabditis</taxon>
    </lineage>
</organism>
<evidence type="ECO:0000256" key="10">
    <source>
        <dbReference type="SAM" id="MobiDB-lite"/>
    </source>
</evidence>
<evidence type="ECO:0000256" key="4">
    <source>
        <dbReference type="ARBA" id="ARBA00022737"/>
    </source>
</evidence>
<protein>
    <submittedName>
        <fullName evidence="11">Uncharacterized protein</fullName>
    </submittedName>
</protein>
<dbReference type="InterPro" id="IPR002515">
    <property type="entry name" value="Znf_C2H2C"/>
</dbReference>
<dbReference type="FunFam" id="4.10.320.30:FF:000001">
    <property type="entry name" value="Myelin transcription factor 1-like, a"/>
    <property type="match status" value="2"/>
</dbReference>
<accession>G0P1R6</accession>
<dbReference type="SUPFAM" id="SSF103637">
    <property type="entry name" value="CCHHC domain"/>
    <property type="match status" value="2"/>
</dbReference>
<keyword evidence="5" id="KW-0863">Zinc-finger</keyword>
<keyword evidence="12" id="KW-1185">Reference proteome</keyword>
<dbReference type="EMBL" id="GL380017">
    <property type="protein sequence ID" value="EGT42792.1"/>
    <property type="molecule type" value="Genomic_DNA"/>
</dbReference>
<dbReference type="Pfam" id="PF01530">
    <property type="entry name" value="zf-C2HC"/>
    <property type="match status" value="2"/>
</dbReference>
<feature type="region of interest" description="Disordered" evidence="10">
    <location>
        <begin position="191"/>
        <end position="225"/>
    </location>
</feature>
<dbReference type="PANTHER" id="PTHR10816">
    <property type="entry name" value="MYELIN TRANSCRIPTION FACTOR 1-RELATED"/>
    <property type="match status" value="1"/>
</dbReference>
<dbReference type="GO" id="GO:0008270">
    <property type="term" value="F:zinc ion binding"/>
    <property type="evidence" value="ECO:0007669"/>
    <property type="project" value="UniProtKB-KW"/>
</dbReference>
<dbReference type="FunCoup" id="G0P1R6">
    <property type="interactions" value="1679"/>
</dbReference>
<dbReference type="HOGENOM" id="CLU_493673_0_0_1"/>
<dbReference type="eggNOG" id="KOG3803">
    <property type="taxonomic scope" value="Eukaryota"/>
</dbReference>
<comment type="similarity">
    <text evidence="2">Belongs to the MYT1 family.</text>
</comment>
<dbReference type="GO" id="GO:0005634">
    <property type="term" value="C:nucleus"/>
    <property type="evidence" value="ECO:0007669"/>
    <property type="project" value="UniProtKB-SubCell"/>
</dbReference>